<feature type="compositionally biased region" description="Polar residues" evidence="1">
    <location>
        <begin position="330"/>
        <end position="351"/>
    </location>
</feature>
<comment type="caution">
    <text evidence="2">The sequence shown here is derived from an EMBL/GenBank/DDBJ whole genome shotgun (WGS) entry which is preliminary data.</text>
</comment>
<proteinExistence type="predicted"/>
<organism evidence="2 3">
    <name type="scientific">Linnemannia gamsii</name>
    <dbReference type="NCBI Taxonomy" id="64522"/>
    <lineage>
        <taxon>Eukaryota</taxon>
        <taxon>Fungi</taxon>
        <taxon>Fungi incertae sedis</taxon>
        <taxon>Mucoromycota</taxon>
        <taxon>Mortierellomycotina</taxon>
        <taxon>Mortierellomycetes</taxon>
        <taxon>Mortierellales</taxon>
        <taxon>Mortierellaceae</taxon>
        <taxon>Linnemannia</taxon>
    </lineage>
</organism>
<evidence type="ECO:0000313" key="2">
    <source>
        <dbReference type="EMBL" id="KAG0283435.1"/>
    </source>
</evidence>
<keyword evidence="3" id="KW-1185">Reference proteome</keyword>
<feature type="region of interest" description="Disordered" evidence="1">
    <location>
        <begin position="69"/>
        <end position="109"/>
    </location>
</feature>
<evidence type="ECO:0000313" key="3">
    <source>
        <dbReference type="Proteomes" id="UP001194696"/>
    </source>
</evidence>
<protein>
    <submittedName>
        <fullName evidence="2">Uncharacterized protein</fullName>
    </submittedName>
</protein>
<dbReference type="EMBL" id="JAAAIM010000903">
    <property type="protein sequence ID" value="KAG0283435.1"/>
    <property type="molecule type" value="Genomic_DNA"/>
</dbReference>
<feature type="region of interest" description="Disordered" evidence="1">
    <location>
        <begin position="1"/>
        <end position="29"/>
    </location>
</feature>
<reference evidence="2 3" key="1">
    <citation type="journal article" date="2020" name="Fungal Divers.">
        <title>Resolving the Mortierellaceae phylogeny through synthesis of multi-gene phylogenetics and phylogenomics.</title>
        <authorList>
            <person name="Vandepol N."/>
            <person name="Liber J."/>
            <person name="Desiro A."/>
            <person name="Na H."/>
            <person name="Kennedy M."/>
            <person name="Barry K."/>
            <person name="Grigoriev I.V."/>
            <person name="Miller A.N."/>
            <person name="O'Donnell K."/>
            <person name="Stajich J.E."/>
            <person name="Bonito G."/>
        </authorList>
    </citation>
    <scope>NUCLEOTIDE SEQUENCE [LARGE SCALE GENOMIC DNA]</scope>
    <source>
        <strain evidence="2 3">AD045</strain>
    </source>
</reference>
<feature type="compositionally biased region" description="Polar residues" evidence="1">
    <location>
        <begin position="253"/>
        <end position="268"/>
    </location>
</feature>
<sequence>MQRATSSSIASTKRPTSRPSYNQTTQPSTLAGLLSSKKTLVSLSTLATTKVSTSTSATSTSAYRFSFGDASDNPFLEQPPRKQFKDAAPTTSDTQQTSRQALPKSQELTRQQGLVLTRVLPINSPARIPAAAPIQFSGASSTSSTRLLPKADYEHFLSKSTAQHQDFDAAEESGKGVGSIGDTLKKSLRTTTMDIARKSIMQHAAASPRKTFLKVSEVAARSNGEPSLHDLLVASETEDGDRPMFSRMTKPAPTQSFAHPDTQFTFESTPLPPLNSKTAKRPNTQHDWEDSEFAVNTYDNYIADQQPVDADAARDKIPNHKDHAGHGHQANGSNNAQRTVDTGRETLQSSTIPALASGTATWYQIRRIISTTDDKLASEDDFGTALALRRTQHNCCGC</sequence>
<accession>A0ABQ7JR72</accession>
<feature type="compositionally biased region" description="Polar residues" evidence="1">
    <location>
        <begin position="89"/>
        <end position="100"/>
    </location>
</feature>
<dbReference type="Proteomes" id="UP001194696">
    <property type="component" value="Unassembled WGS sequence"/>
</dbReference>
<feature type="region of interest" description="Disordered" evidence="1">
    <location>
        <begin position="253"/>
        <end position="285"/>
    </location>
</feature>
<name>A0ABQ7JR72_9FUNG</name>
<gene>
    <name evidence="2" type="ORF">BGZ96_012207</name>
</gene>
<evidence type="ECO:0000256" key="1">
    <source>
        <dbReference type="SAM" id="MobiDB-lite"/>
    </source>
</evidence>
<feature type="region of interest" description="Disordered" evidence="1">
    <location>
        <begin position="317"/>
        <end position="351"/>
    </location>
</feature>